<dbReference type="GO" id="GO:0015188">
    <property type="term" value="F:L-isoleucine transmembrane transporter activity"/>
    <property type="evidence" value="ECO:0007669"/>
    <property type="project" value="TreeGrafter"/>
</dbReference>
<dbReference type="Proteomes" id="UP001163687">
    <property type="component" value="Chromosome"/>
</dbReference>
<evidence type="ECO:0000313" key="6">
    <source>
        <dbReference type="Proteomes" id="UP001163687"/>
    </source>
</evidence>
<dbReference type="GO" id="GO:0015808">
    <property type="term" value="P:L-alanine transport"/>
    <property type="evidence" value="ECO:0007669"/>
    <property type="project" value="TreeGrafter"/>
</dbReference>
<dbReference type="InterPro" id="IPR027417">
    <property type="entry name" value="P-loop_NTPase"/>
</dbReference>
<keyword evidence="3 5" id="KW-0067">ATP-binding</keyword>
<evidence type="ECO:0000313" key="5">
    <source>
        <dbReference type="EMBL" id="BDG62416.1"/>
    </source>
</evidence>
<gene>
    <name evidence="5" type="ORF">caldi_35060</name>
</gene>
<dbReference type="PANTHER" id="PTHR45772">
    <property type="entry name" value="CONSERVED COMPONENT OF ABC TRANSPORTER FOR NATURAL AMINO ACIDS-RELATED"/>
    <property type="match status" value="1"/>
</dbReference>
<dbReference type="GO" id="GO:0042941">
    <property type="term" value="P:D-alanine transmembrane transport"/>
    <property type="evidence" value="ECO:0007669"/>
    <property type="project" value="TreeGrafter"/>
</dbReference>
<feature type="domain" description="ABC transporter" evidence="4">
    <location>
        <begin position="4"/>
        <end position="252"/>
    </location>
</feature>
<dbReference type="GO" id="GO:0005886">
    <property type="term" value="C:plasma membrane"/>
    <property type="evidence" value="ECO:0007669"/>
    <property type="project" value="TreeGrafter"/>
</dbReference>
<dbReference type="RefSeq" id="WP_264843003.1">
    <property type="nucleotide sequence ID" value="NZ_AP025628.1"/>
</dbReference>
<dbReference type="Gene3D" id="3.40.50.300">
    <property type="entry name" value="P-loop containing nucleotide triphosphate hydrolases"/>
    <property type="match status" value="1"/>
</dbReference>
<accession>A0AA35G789</accession>
<dbReference type="InterPro" id="IPR003593">
    <property type="entry name" value="AAA+_ATPase"/>
</dbReference>
<dbReference type="InterPro" id="IPR032823">
    <property type="entry name" value="BCA_ABC_TP_C"/>
</dbReference>
<organism evidence="5 6">
    <name type="scientific">Caldinitratiruptor microaerophilus</name>
    <dbReference type="NCBI Taxonomy" id="671077"/>
    <lineage>
        <taxon>Bacteria</taxon>
        <taxon>Bacillati</taxon>
        <taxon>Bacillota</taxon>
        <taxon>Clostridia</taxon>
        <taxon>Eubacteriales</taxon>
        <taxon>Symbiobacteriaceae</taxon>
        <taxon>Caldinitratiruptor</taxon>
    </lineage>
</organism>
<dbReference type="PROSITE" id="PS50893">
    <property type="entry name" value="ABC_TRANSPORTER_2"/>
    <property type="match status" value="1"/>
</dbReference>
<dbReference type="KEGG" id="cmic:caldi_35060"/>
<dbReference type="FunFam" id="3.40.50.300:FF:000421">
    <property type="entry name" value="Branched-chain amino acid ABC transporter ATP-binding protein"/>
    <property type="match status" value="1"/>
</dbReference>
<dbReference type="GO" id="GO:1903806">
    <property type="term" value="P:L-isoleucine import across plasma membrane"/>
    <property type="evidence" value="ECO:0007669"/>
    <property type="project" value="TreeGrafter"/>
</dbReference>
<dbReference type="Pfam" id="PF12399">
    <property type="entry name" value="BCA_ABC_TP_C"/>
    <property type="match status" value="1"/>
</dbReference>
<dbReference type="Pfam" id="PF00005">
    <property type="entry name" value="ABC_tran"/>
    <property type="match status" value="1"/>
</dbReference>
<dbReference type="InterPro" id="IPR003439">
    <property type="entry name" value="ABC_transporter-like_ATP-bd"/>
</dbReference>
<keyword evidence="1" id="KW-0813">Transport</keyword>
<evidence type="ECO:0000256" key="2">
    <source>
        <dbReference type="ARBA" id="ARBA00022741"/>
    </source>
</evidence>
<dbReference type="CDD" id="cd03219">
    <property type="entry name" value="ABC_Mj1267_LivG_branched"/>
    <property type="match status" value="1"/>
</dbReference>
<sequence length="257" mass="28863">MPLLEMDRVTMAFGGLRAVEDFTLRLEPGELVGLIGPNGAGKTTVFNVITGVYRPTAGRIRFQGQDIAGRPPADITRLGIARTFQNIRLFADMTVLENILVAYNFRVAYGFWRAIFRGPSFHAEERRLRDEAMELLRLVHLHDKAGYPAGSLPYGEQRRLEIARALATRPRLLLLDEPAAGMNPAEGQELMEFIRWVRSRFDLTILLIEHHMPIVMGVCERVLVLDFGRVIAEGKPAEIQNNPRVIEAYLGEEEAAG</sequence>
<keyword evidence="6" id="KW-1185">Reference proteome</keyword>
<dbReference type="GO" id="GO:0005304">
    <property type="term" value="F:L-valine transmembrane transporter activity"/>
    <property type="evidence" value="ECO:0007669"/>
    <property type="project" value="TreeGrafter"/>
</dbReference>
<evidence type="ECO:0000256" key="1">
    <source>
        <dbReference type="ARBA" id="ARBA00022448"/>
    </source>
</evidence>
<keyword evidence="2" id="KW-0547">Nucleotide-binding</keyword>
<dbReference type="EMBL" id="AP025628">
    <property type="protein sequence ID" value="BDG62416.1"/>
    <property type="molecule type" value="Genomic_DNA"/>
</dbReference>
<dbReference type="AlphaFoldDB" id="A0AA35G789"/>
<name>A0AA35G789_9FIRM</name>
<reference evidence="5" key="1">
    <citation type="submission" date="2022-03" db="EMBL/GenBank/DDBJ databases">
        <title>Complete genome sequence of Caldinitratiruptor microaerophilus.</title>
        <authorList>
            <person name="Mukaiyama R."/>
            <person name="Nishiyama T."/>
            <person name="Ueda K."/>
        </authorList>
    </citation>
    <scope>NUCLEOTIDE SEQUENCE</scope>
    <source>
        <strain evidence="5">JCM 16183</strain>
    </source>
</reference>
<dbReference type="GO" id="GO:0005524">
    <property type="term" value="F:ATP binding"/>
    <property type="evidence" value="ECO:0007669"/>
    <property type="project" value="UniProtKB-KW"/>
</dbReference>
<evidence type="ECO:0000256" key="3">
    <source>
        <dbReference type="ARBA" id="ARBA00022840"/>
    </source>
</evidence>
<protein>
    <submittedName>
        <fullName evidence="5">ABC transporter ATP-binding protein</fullName>
    </submittedName>
</protein>
<evidence type="ECO:0000259" key="4">
    <source>
        <dbReference type="PROSITE" id="PS50893"/>
    </source>
</evidence>
<dbReference type="GO" id="GO:1903805">
    <property type="term" value="P:L-valine import across plasma membrane"/>
    <property type="evidence" value="ECO:0007669"/>
    <property type="project" value="TreeGrafter"/>
</dbReference>
<dbReference type="GO" id="GO:0015192">
    <property type="term" value="F:L-phenylalanine transmembrane transporter activity"/>
    <property type="evidence" value="ECO:0007669"/>
    <property type="project" value="TreeGrafter"/>
</dbReference>
<dbReference type="PANTHER" id="PTHR45772:SF7">
    <property type="entry name" value="AMINO ACID ABC TRANSPORTER ATP-BINDING PROTEIN"/>
    <property type="match status" value="1"/>
</dbReference>
<dbReference type="GO" id="GO:0016887">
    <property type="term" value="F:ATP hydrolysis activity"/>
    <property type="evidence" value="ECO:0007669"/>
    <property type="project" value="InterPro"/>
</dbReference>
<dbReference type="SMART" id="SM00382">
    <property type="entry name" value="AAA"/>
    <property type="match status" value="1"/>
</dbReference>
<dbReference type="SUPFAM" id="SSF52540">
    <property type="entry name" value="P-loop containing nucleoside triphosphate hydrolases"/>
    <property type="match status" value="1"/>
</dbReference>
<proteinExistence type="predicted"/>
<dbReference type="InterPro" id="IPR051120">
    <property type="entry name" value="ABC_AA/LPS_Transport"/>
</dbReference>